<protein>
    <submittedName>
        <fullName evidence="2">Uncharacterized protein</fullName>
    </submittedName>
</protein>
<reference evidence="2" key="2">
    <citation type="submission" date="2017-02" db="EMBL/GenBank/DDBJ databases">
        <title>Sunflower complete genome.</title>
        <authorList>
            <person name="Langlade N."/>
            <person name="Munos S."/>
        </authorList>
    </citation>
    <scope>NUCLEOTIDE SEQUENCE [LARGE SCALE GENOMIC DNA]</scope>
    <source>
        <tissue evidence="2">Leaves</tissue>
    </source>
</reference>
<proteinExistence type="predicted"/>
<dbReference type="Proteomes" id="UP000215914">
    <property type="component" value="Chromosome 11"/>
</dbReference>
<dbReference type="Gramene" id="mRNA:HanXRQr2_Chr11g0515831">
    <property type="protein sequence ID" value="mRNA:HanXRQr2_Chr11g0515831"/>
    <property type="gene ID" value="HanXRQr2_Chr11g0515831"/>
</dbReference>
<name>A0A251TEE6_HELAN</name>
<accession>A0A251TEE6</accession>
<gene>
    <name evidence="2" type="ORF">HannXRQ_Chr11g0350941</name>
    <name evidence="1" type="ORF">HanXRQr2_Chr11g0515831</name>
</gene>
<dbReference type="EMBL" id="MNCJ02000326">
    <property type="protein sequence ID" value="KAF5784118.1"/>
    <property type="molecule type" value="Genomic_DNA"/>
</dbReference>
<organism evidence="2 3">
    <name type="scientific">Helianthus annuus</name>
    <name type="common">Common sunflower</name>
    <dbReference type="NCBI Taxonomy" id="4232"/>
    <lineage>
        <taxon>Eukaryota</taxon>
        <taxon>Viridiplantae</taxon>
        <taxon>Streptophyta</taxon>
        <taxon>Embryophyta</taxon>
        <taxon>Tracheophyta</taxon>
        <taxon>Spermatophyta</taxon>
        <taxon>Magnoliopsida</taxon>
        <taxon>eudicotyledons</taxon>
        <taxon>Gunneridae</taxon>
        <taxon>Pentapetalae</taxon>
        <taxon>asterids</taxon>
        <taxon>campanulids</taxon>
        <taxon>Asterales</taxon>
        <taxon>Asteraceae</taxon>
        <taxon>Asteroideae</taxon>
        <taxon>Heliantheae alliance</taxon>
        <taxon>Heliantheae</taxon>
        <taxon>Helianthus</taxon>
    </lineage>
</organism>
<reference evidence="1 3" key="1">
    <citation type="journal article" date="2017" name="Nature">
        <title>The sunflower genome provides insights into oil metabolism, flowering and Asterid evolution.</title>
        <authorList>
            <person name="Badouin H."/>
            <person name="Gouzy J."/>
            <person name="Grassa C.J."/>
            <person name="Murat F."/>
            <person name="Staton S.E."/>
            <person name="Cottret L."/>
            <person name="Lelandais-Briere C."/>
            <person name="Owens G.L."/>
            <person name="Carrere S."/>
            <person name="Mayjonade B."/>
            <person name="Legrand L."/>
            <person name="Gill N."/>
            <person name="Kane N.C."/>
            <person name="Bowers J.E."/>
            <person name="Hubner S."/>
            <person name="Bellec A."/>
            <person name="Berard A."/>
            <person name="Berges H."/>
            <person name="Blanchet N."/>
            <person name="Boniface M.C."/>
            <person name="Brunel D."/>
            <person name="Catrice O."/>
            <person name="Chaidir N."/>
            <person name="Claudel C."/>
            <person name="Donnadieu C."/>
            <person name="Faraut T."/>
            <person name="Fievet G."/>
            <person name="Helmstetter N."/>
            <person name="King M."/>
            <person name="Knapp S.J."/>
            <person name="Lai Z."/>
            <person name="Le Paslier M.C."/>
            <person name="Lippi Y."/>
            <person name="Lorenzon L."/>
            <person name="Mandel J.R."/>
            <person name="Marage G."/>
            <person name="Marchand G."/>
            <person name="Marquand E."/>
            <person name="Bret-Mestries E."/>
            <person name="Morien E."/>
            <person name="Nambeesan S."/>
            <person name="Nguyen T."/>
            <person name="Pegot-Espagnet P."/>
            <person name="Pouilly N."/>
            <person name="Raftis F."/>
            <person name="Sallet E."/>
            <person name="Schiex T."/>
            <person name="Thomas J."/>
            <person name="Vandecasteele C."/>
            <person name="Vares D."/>
            <person name="Vear F."/>
            <person name="Vautrin S."/>
            <person name="Crespi M."/>
            <person name="Mangin B."/>
            <person name="Burke J.M."/>
            <person name="Salse J."/>
            <person name="Munos S."/>
            <person name="Vincourt P."/>
            <person name="Rieseberg L.H."/>
            <person name="Langlade N.B."/>
        </authorList>
    </citation>
    <scope>NUCLEOTIDE SEQUENCE [LARGE SCALE GENOMIC DNA]</scope>
    <source>
        <strain evidence="3">cv. SF193</strain>
        <tissue evidence="1">Leaves</tissue>
    </source>
</reference>
<dbReference type="EMBL" id="CM007900">
    <property type="protein sequence ID" value="OTG09254.1"/>
    <property type="molecule type" value="Genomic_DNA"/>
</dbReference>
<reference evidence="1" key="3">
    <citation type="submission" date="2020-06" db="EMBL/GenBank/DDBJ databases">
        <title>Helianthus annuus Genome sequencing and assembly Release 2.</title>
        <authorList>
            <person name="Gouzy J."/>
            <person name="Langlade N."/>
            <person name="Munos S."/>
        </authorList>
    </citation>
    <scope>NUCLEOTIDE SEQUENCE</scope>
    <source>
        <tissue evidence="1">Leaves</tissue>
    </source>
</reference>
<sequence>MQKDGEITEKDYDRLKFVTERARRSYVAYAQQLQDLYGDIECDDLDLWKSLHPECKGRKTFGIGSSDPDFLVTGKISSRICESNDDARHSQEVPLFILVI</sequence>
<evidence type="ECO:0000313" key="3">
    <source>
        <dbReference type="Proteomes" id="UP000215914"/>
    </source>
</evidence>
<evidence type="ECO:0000313" key="2">
    <source>
        <dbReference type="EMBL" id="OTG09254.1"/>
    </source>
</evidence>
<dbReference type="InParanoid" id="A0A251TEE6"/>
<keyword evidence="3" id="KW-1185">Reference proteome</keyword>
<evidence type="ECO:0000313" key="1">
    <source>
        <dbReference type="EMBL" id="KAF5784118.1"/>
    </source>
</evidence>
<dbReference type="AlphaFoldDB" id="A0A251TEE6"/>